<keyword evidence="3" id="KW-1003">Cell membrane</keyword>
<dbReference type="Pfam" id="PF00005">
    <property type="entry name" value="ABC_tran"/>
    <property type="match status" value="1"/>
</dbReference>
<keyword evidence="4 9" id="KW-0812">Transmembrane</keyword>
<dbReference type="GO" id="GO:0005886">
    <property type="term" value="C:plasma membrane"/>
    <property type="evidence" value="ECO:0007669"/>
    <property type="project" value="UniProtKB-SubCell"/>
</dbReference>
<feature type="domain" description="ABC transporter" evidence="10">
    <location>
        <begin position="330"/>
        <end position="566"/>
    </location>
</feature>
<evidence type="ECO:0000313" key="13">
    <source>
        <dbReference type="Proteomes" id="UP000198995"/>
    </source>
</evidence>
<reference evidence="12 13" key="1">
    <citation type="submission" date="2016-10" db="EMBL/GenBank/DDBJ databases">
        <authorList>
            <person name="de Groot N.N."/>
        </authorList>
    </citation>
    <scope>NUCLEOTIDE SEQUENCE [LARGE SCALE GENOMIC DNA]</scope>
    <source>
        <strain evidence="12 13">DSM 20475</strain>
    </source>
</reference>
<evidence type="ECO:0000256" key="3">
    <source>
        <dbReference type="ARBA" id="ARBA00022475"/>
    </source>
</evidence>
<evidence type="ECO:0000256" key="4">
    <source>
        <dbReference type="ARBA" id="ARBA00022692"/>
    </source>
</evidence>
<dbReference type="PANTHER" id="PTHR43394">
    <property type="entry name" value="ATP-DEPENDENT PERMEASE MDL1, MITOCHONDRIAL"/>
    <property type="match status" value="1"/>
</dbReference>
<dbReference type="SUPFAM" id="SSF90123">
    <property type="entry name" value="ABC transporter transmembrane region"/>
    <property type="match status" value="1"/>
</dbReference>
<evidence type="ECO:0000256" key="6">
    <source>
        <dbReference type="ARBA" id="ARBA00022840"/>
    </source>
</evidence>
<dbReference type="Pfam" id="PF00664">
    <property type="entry name" value="ABC_membrane"/>
    <property type="match status" value="1"/>
</dbReference>
<dbReference type="PROSITE" id="PS50929">
    <property type="entry name" value="ABC_TM1F"/>
    <property type="match status" value="1"/>
</dbReference>
<protein>
    <submittedName>
        <fullName evidence="12">ATP-binding cassette, subfamily B</fullName>
    </submittedName>
</protein>
<dbReference type="InterPro" id="IPR027417">
    <property type="entry name" value="P-loop_NTPase"/>
</dbReference>
<dbReference type="InterPro" id="IPR011527">
    <property type="entry name" value="ABC1_TM_dom"/>
</dbReference>
<dbReference type="AlphaFoldDB" id="A0A1G6RYU4"/>
<evidence type="ECO:0000256" key="9">
    <source>
        <dbReference type="SAM" id="Phobius"/>
    </source>
</evidence>
<dbReference type="SUPFAM" id="SSF52540">
    <property type="entry name" value="P-loop containing nucleoside triphosphate hydrolases"/>
    <property type="match status" value="1"/>
</dbReference>
<dbReference type="Gene3D" id="3.40.50.300">
    <property type="entry name" value="P-loop containing nucleotide triphosphate hydrolases"/>
    <property type="match status" value="1"/>
</dbReference>
<feature type="transmembrane region" description="Helical" evidence="9">
    <location>
        <begin position="278"/>
        <end position="296"/>
    </location>
</feature>
<evidence type="ECO:0000256" key="2">
    <source>
        <dbReference type="ARBA" id="ARBA00022448"/>
    </source>
</evidence>
<evidence type="ECO:0000259" key="11">
    <source>
        <dbReference type="PROSITE" id="PS50929"/>
    </source>
</evidence>
<dbReference type="InterPro" id="IPR039421">
    <property type="entry name" value="Type_1_exporter"/>
</dbReference>
<evidence type="ECO:0000256" key="5">
    <source>
        <dbReference type="ARBA" id="ARBA00022741"/>
    </source>
</evidence>
<comment type="subcellular location">
    <subcellularLocation>
        <location evidence="1">Cell membrane</location>
        <topology evidence="1">Multi-pass membrane protein</topology>
    </subcellularLocation>
</comment>
<evidence type="ECO:0000256" key="8">
    <source>
        <dbReference type="ARBA" id="ARBA00023136"/>
    </source>
</evidence>
<keyword evidence="2" id="KW-0813">Transport</keyword>
<feature type="transmembrane region" description="Helical" evidence="9">
    <location>
        <begin position="233"/>
        <end position="258"/>
    </location>
</feature>
<dbReference type="GO" id="GO:0015421">
    <property type="term" value="F:ABC-type oligopeptide transporter activity"/>
    <property type="evidence" value="ECO:0007669"/>
    <property type="project" value="TreeGrafter"/>
</dbReference>
<dbReference type="FunFam" id="3.40.50.300:FF:000221">
    <property type="entry name" value="Multidrug ABC transporter ATP-binding protein"/>
    <property type="match status" value="1"/>
</dbReference>
<dbReference type="Gene3D" id="1.20.1560.10">
    <property type="entry name" value="ABC transporter type 1, transmembrane domain"/>
    <property type="match status" value="1"/>
</dbReference>
<dbReference type="EMBL" id="FNAF01000001">
    <property type="protein sequence ID" value="SDD09126.1"/>
    <property type="molecule type" value="Genomic_DNA"/>
</dbReference>
<feature type="transmembrane region" description="Helical" evidence="9">
    <location>
        <begin position="56"/>
        <end position="77"/>
    </location>
</feature>
<feature type="transmembrane region" description="Helical" evidence="9">
    <location>
        <begin position="125"/>
        <end position="149"/>
    </location>
</feature>
<dbReference type="PROSITE" id="PS50893">
    <property type="entry name" value="ABC_TRANSPORTER_2"/>
    <property type="match status" value="1"/>
</dbReference>
<dbReference type="PROSITE" id="PS00211">
    <property type="entry name" value="ABC_TRANSPORTER_1"/>
    <property type="match status" value="1"/>
</dbReference>
<dbReference type="PANTHER" id="PTHR43394:SF1">
    <property type="entry name" value="ATP-BINDING CASSETTE SUB-FAMILY B MEMBER 10, MITOCHONDRIAL"/>
    <property type="match status" value="1"/>
</dbReference>
<name>A0A1G6RYU4_PEPNI</name>
<dbReference type="InterPro" id="IPR036640">
    <property type="entry name" value="ABC1_TM_sf"/>
</dbReference>
<keyword evidence="8 9" id="KW-0472">Membrane</keyword>
<keyword evidence="13" id="KW-1185">Reference proteome</keyword>
<dbReference type="GO" id="GO:0005524">
    <property type="term" value="F:ATP binding"/>
    <property type="evidence" value="ECO:0007669"/>
    <property type="project" value="UniProtKB-KW"/>
</dbReference>
<accession>A0A1G6RYU4</accession>
<evidence type="ECO:0000259" key="10">
    <source>
        <dbReference type="PROSITE" id="PS50893"/>
    </source>
</evidence>
<evidence type="ECO:0000256" key="1">
    <source>
        <dbReference type="ARBA" id="ARBA00004651"/>
    </source>
</evidence>
<keyword evidence="5" id="KW-0547">Nucleotide-binding</keyword>
<evidence type="ECO:0000256" key="7">
    <source>
        <dbReference type="ARBA" id="ARBA00022989"/>
    </source>
</evidence>
<dbReference type="GO" id="GO:0016887">
    <property type="term" value="F:ATP hydrolysis activity"/>
    <property type="evidence" value="ECO:0007669"/>
    <property type="project" value="InterPro"/>
</dbReference>
<dbReference type="InterPro" id="IPR003593">
    <property type="entry name" value="AAA+_ATPase"/>
</dbReference>
<feature type="transmembrane region" description="Helical" evidence="9">
    <location>
        <begin position="155"/>
        <end position="178"/>
    </location>
</feature>
<dbReference type="InterPro" id="IPR003439">
    <property type="entry name" value="ABC_transporter-like_ATP-bd"/>
</dbReference>
<keyword evidence="6 12" id="KW-0067">ATP-binding</keyword>
<dbReference type="Proteomes" id="UP000198995">
    <property type="component" value="Unassembled WGS sequence"/>
</dbReference>
<proteinExistence type="predicted"/>
<feature type="domain" description="ABC transmembrane type-1" evidence="11">
    <location>
        <begin position="16"/>
        <end position="298"/>
    </location>
</feature>
<dbReference type="OrthoDB" id="9771903at2"/>
<dbReference type="SMART" id="SM00382">
    <property type="entry name" value="AAA"/>
    <property type="match status" value="1"/>
</dbReference>
<dbReference type="STRING" id="2741.SAMN04489866_101149"/>
<dbReference type="InterPro" id="IPR017871">
    <property type="entry name" value="ABC_transporter-like_CS"/>
</dbReference>
<sequence length="574" mass="63308">MAFIWKYIKQDSALLLLAPFLMLLSVAADLLQPKLMADIVDIGVANGDVTFIKGKALIMLITTFGGLLAGISSYYLAARSTARAGERIRSALFSRIMTFSHKELDYFSVPTLITRMTNDVSHVQGVILSIQNTFIQVPFLLIGGLFMAITLSQRLSLIFLVAIPALISTIALVLVRAVKVFPVVQKKLDAMNRIARETLLGMPIIKGYLAEPLERQRFDKANQDLYDWQLKSALLMILMSPFIMITFNFSTVAVLWMGGYQVYGGQLEVGKIMAFSTYLSQILMAVMMSSFVIYMFSQAQASLARLQEVIDSGSSIVSPTQPQKSQGYTLIFDDVSFRFDEQSPKSTLENINLSISENERIGIVGPTGSGKSTLVGLMLRFYDPQRGKITLGGVPLKDLDLLALRKKIGLVQQENTVLSGSIEENLKIAAPDASPDDMQKALDQAMASELYINRVGGLTTAIQQRGKDLSGGQQQRLSIARVLLQKPEILILDDSTSALDVLTEKRFLDALDDQKAHQTQVIIAQRISTLQRCDRIVVMNCGKIEAIGDHESLLKTSPTYMAIAENQSDRKVSA</sequence>
<dbReference type="CDD" id="cd18548">
    <property type="entry name" value="ABC_6TM_Tm287_like"/>
    <property type="match status" value="1"/>
</dbReference>
<gene>
    <name evidence="12" type="ORF">SAMN04489866_101149</name>
</gene>
<evidence type="ECO:0000313" key="12">
    <source>
        <dbReference type="EMBL" id="SDD09126.1"/>
    </source>
</evidence>
<keyword evidence="7 9" id="KW-1133">Transmembrane helix</keyword>
<organism evidence="12 13">
    <name type="scientific">Peptococcus niger</name>
    <dbReference type="NCBI Taxonomy" id="2741"/>
    <lineage>
        <taxon>Bacteria</taxon>
        <taxon>Bacillati</taxon>
        <taxon>Bacillota</taxon>
        <taxon>Clostridia</taxon>
        <taxon>Eubacteriales</taxon>
        <taxon>Peptococcaceae</taxon>
        <taxon>Peptococcus</taxon>
    </lineage>
</organism>